<dbReference type="RefSeq" id="WP_047822357.1">
    <property type="nucleotide sequence ID" value="NZ_CP011770.1"/>
</dbReference>
<dbReference type="PATRIC" id="fig|1348774.3.peg.3322"/>
<keyword evidence="2" id="KW-1185">Reference proteome</keyword>
<dbReference type="EMBL" id="CP011770">
    <property type="protein sequence ID" value="AKM11106.1"/>
    <property type="molecule type" value="Genomic_DNA"/>
</dbReference>
<reference evidence="1 2" key="1">
    <citation type="submission" date="2015-06" db="EMBL/GenBank/DDBJ databases">
        <authorList>
            <person name="Zeng Y."/>
            <person name="Huang Y."/>
        </authorList>
    </citation>
    <scope>NUCLEOTIDE SEQUENCE [LARGE SCALE GENOMIC DNA]</scope>
    <source>
        <strain evidence="1 2">PQ-2</strain>
    </source>
</reference>
<dbReference type="InterPro" id="IPR018310">
    <property type="entry name" value="Put_endonuclease_Z1-dom"/>
</dbReference>
<dbReference type="Proteomes" id="UP000035287">
    <property type="component" value="Chromosome"/>
</dbReference>
<dbReference type="Pfam" id="PF10593">
    <property type="entry name" value="Z1"/>
    <property type="match status" value="1"/>
</dbReference>
<evidence type="ECO:0000313" key="1">
    <source>
        <dbReference type="EMBL" id="AKM11106.1"/>
    </source>
</evidence>
<proteinExistence type="predicted"/>
<name>A0A0G3XKH7_9SPHN</name>
<dbReference type="InterPro" id="IPR027417">
    <property type="entry name" value="P-loop_NTPase"/>
</dbReference>
<protein>
    <submittedName>
        <fullName evidence="1">Uncharacterized protein</fullName>
    </submittedName>
</protein>
<dbReference type="KEGG" id="cna:AB433_15805"/>
<accession>A0A0G3XKH7</accession>
<sequence length="730" mass="83188">MTSGTIKIAPPNQSEGWNPVQGEAFTSLLNANDALSQDEKELLRRETTKILSDCIDPAEQENTNTGLVIGYVQSGKTLSFTGLTALARDNKFRLVILLAGTTNNLVEQSYDRIRSDLEIDTNRQWKLFSTQQKGFQTGELERVQSELTKWQRGNPRARTVLIVCMKQHQHLDNLAKLMSKLDLKGVPTLIVDDEGDQAGINTKAKKNEQSTTYARILALRDRFPEHSYVLYTATPQAPLLISRIDTLSPDFGMVLTPGEQYVGGQDFFSPAGQEKYIETILASEVPDPLNPPVKPPKSLLSAMREFFVGVAIGLLEGQDRKGKNRSMMIHPAVPKSDHLMFMRWVKQTKEDWRTILDDAGHPRREELLQEFQESTLGLMKTYSCEFTFDEITECLLEAIESTAIQELNTREKSRIPSIDWKGEYSWILIGGIGLDRGFTVEGLTVSYMPRSTGVGNADNIQQRARFFGYKRGYLGLCRIYLTTENIDAFTDYVRHEESIRSSIRRHLEEGKTLKDWRRTYFLDQKLQPTRSSVVLLEMYQSRGKGGWIAPAHPHEDSEILAENRETANAILRDLDLYEYAEPGWNEKQAVPAFSDSIRLADFLPYFGRLRYKWPDDNMEHSSLMLMLDRLVAEEPETTCSFYAFSGPWSGADAIRSLNDEQPAKIKNLFQGSNARTNYPGARALISQRDVTFQLHRYNLQTSDGKRTLRDVPVFAVHFPDKLIERVWIER</sequence>
<dbReference type="OrthoDB" id="436461at2"/>
<dbReference type="STRING" id="1348774.AB433_15805"/>
<evidence type="ECO:0000313" key="2">
    <source>
        <dbReference type="Proteomes" id="UP000035287"/>
    </source>
</evidence>
<dbReference type="AlphaFoldDB" id="A0A0G3XKH7"/>
<dbReference type="SUPFAM" id="SSF52540">
    <property type="entry name" value="P-loop containing nucleoside triphosphate hydrolases"/>
    <property type="match status" value="1"/>
</dbReference>
<gene>
    <name evidence="1" type="ORF">AB433_15805</name>
</gene>
<organism evidence="1 2">
    <name type="scientific">Croceicoccus naphthovorans</name>
    <dbReference type="NCBI Taxonomy" id="1348774"/>
    <lineage>
        <taxon>Bacteria</taxon>
        <taxon>Pseudomonadati</taxon>
        <taxon>Pseudomonadota</taxon>
        <taxon>Alphaproteobacteria</taxon>
        <taxon>Sphingomonadales</taxon>
        <taxon>Erythrobacteraceae</taxon>
        <taxon>Croceicoccus</taxon>
    </lineage>
</organism>